<evidence type="ECO:0000313" key="2">
    <source>
        <dbReference type="EMBL" id="MFD2415425.1"/>
    </source>
</evidence>
<evidence type="ECO:0000256" key="1">
    <source>
        <dbReference type="SAM" id="MobiDB-lite"/>
    </source>
</evidence>
<feature type="compositionally biased region" description="Basic and acidic residues" evidence="1">
    <location>
        <begin position="104"/>
        <end position="123"/>
    </location>
</feature>
<dbReference type="EMBL" id="JBHUKR010000004">
    <property type="protein sequence ID" value="MFD2415425.1"/>
    <property type="molecule type" value="Genomic_DNA"/>
</dbReference>
<feature type="region of interest" description="Disordered" evidence="1">
    <location>
        <begin position="95"/>
        <end position="124"/>
    </location>
</feature>
<protein>
    <submittedName>
        <fullName evidence="2">Transcriptional regulator</fullName>
    </submittedName>
</protein>
<sequence>MSVSAREQLDRPTGRFRTVLEQKIRERRLTLEEFVEFAEVFAREHGERGTLSYRHLKRLVAGRGTKGAPLGELRPANARLLERIFGLSVDDLLKPPEESSGEQAETRRGSVLRRVDRPKEAEAARPAVTLGSAFEWLDQRAGWIPDTARRKVSARAGKSDPGSTLDRRARRARVGRGEVARALWSYYGDQLPGHEPYRVRCDGRLMSTSVVTRPGWLDLACPLTAEHERLELVSTEHGSGMLDDIGARRAVDRLAEAVALGVRVTDSQVYRLLDIGVEQGSLSGALGVAPFIEYALTADLLEGELVDALATVGEVRRDELPLRGRYLPDLNSVFDVSGRLCAGGALALCAIARPADPYRGKADYALLVQERSGSVLNSAGRLSVIPKAFHQPLKDVRADVSIRSTLLREMEEELFGRSEVDSTLGGQRAAAPMHPHRLSEPMRWLMEQPDRLRIECTGFGLNLVSGNYEFAGLIVIEDEEFWPLYGGHVEANWESAGLRVYSSLDRELTGQLATDETWSNEGLFALLQGFRRLAEIGGERVNLPVVDLDELRG</sequence>
<feature type="region of interest" description="Disordered" evidence="1">
    <location>
        <begin position="152"/>
        <end position="171"/>
    </location>
</feature>
<evidence type="ECO:0000313" key="3">
    <source>
        <dbReference type="Proteomes" id="UP001597417"/>
    </source>
</evidence>
<keyword evidence="3" id="KW-1185">Reference proteome</keyword>
<comment type="caution">
    <text evidence="2">The sequence shown here is derived from an EMBL/GenBank/DDBJ whole genome shotgun (WGS) entry which is preliminary data.</text>
</comment>
<accession>A0ABW5FKC0</accession>
<gene>
    <name evidence="2" type="ORF">ACFSXZ_03685</name>
</gene>
<name>A0ABW5FKC0_9PSEU</name>
<proteinExistence type="predicted"/>
<dbReference type="RefSeq" id="WP_378261208.1">
    <property type="nucleotide sequence ID" value="NZ_JBHUKR010000004.1"/>
</dbReference>
<reference evidence="3" key="1">
    <citation type="journal article" date="2019" name="Int. J. Syst. Evol. Microbiol.">
        <title>The Global Catalogue of Microorganisms (GCM) 10K type strain sequencing project: providing services to taxonomists for standard genome sequencing and annotation.</title>
        <authorList>
            <consortium name="The Broad Institute Genomics Platform"/>
            <consortium name="The Broad Institute Genome Sequencing Center for Infectious Disease"/>
            <person name="Wu L."/>
            <person name="Ma J."/>
        </authorList>
    </citation>
    <scope>NUCLEOTIDE SEQUENCE [LARGE SCALE GENOMIC DNA]</scope>
    <source>
        <strain evidence="3">CGMCC 4.7645</strain>
    </source>
</reference>
<organism evidence="2 3">
    <name type="scientific">Amycolatopsis pigmentata</name>
    <dbReference type="NCBI Taxonomy" id="450801"/>
    <lineage>
        <taxon>Bacteria</taxon>
        <taxon>Bacillati</taxon>
        <taxon>Actinomycetota</taxon>
        <taxon>Actinomycetes</taxon>
        <taxon>Pseudonocardiales</taxon>
        <taxon>Pseudonocardiaceae</taxon>
        <taxon>Amycolatopsis</taxon>
    </lineage>
</organism>
<dbReference type="Proteomes" id="UP001597417">
    <property type="component" value="Unassembled WGS sequence"/>
</dbReference>